<accession>A0A2V1ZMH7</accession>
<organism evidence="1 2">
    <name type="scientific">Psychrobacter immobilis</name>
    <dbReference type="NCBI Taxonomy" id="498"/>
    <lineage>
        <taxon>Bacteria</taxon>
        <taxon>Pseudomonadati</taxon>
        <taxon>Pseudomonadota</taxon>
        <taxon>Gammaproteobacteria</taxon>
        <taxon>Moraxellales</taxon>
        <taxon>Moraxellaceae</taxon>
        <taxon>Psychrobacter</taxon>
    </lineage>
</organism>
<dbReference type="RefSeq" id="WP_109592655.1">
    <property type="nucleotide sequence ID" value="NZ_CAJGZY010000024.1"/>
</dbReference>
<dbReference type="PROSITE" id="PS51257">
    <property type="entry name" value="PROKAR_LIPOPROTEIN"/>
    <property type="match status" value="1"/>
</dbReference>
<keyword evidence="2" id="KW-1185">Reference proteome</keyword>
<proteinExistence type="predicted"/>
<reference evidence="1 2" key="1">
    <citation type="submission" date="2018-05" db="EMBL/GenBank/DDBJ databases">
        <title>Genomic Encyclopedia of Type Strains, Phase IV (KMG-IV): sequencing the most valuable type-strain genomes for metagenomic binning, comparative biology and taxonomic classification.</title>
        <authorList>
            <person name="Goeker M."/>
        </authorList>
    </citation>
    <scope>NUCLEOTIDE SEQUENCE [LARGE SCALE GENOMIC DNA]</scope>
    <source>
        <strain evidence="1 2">DSM 7229</strain>
    </source>
</reference>
<dbReference type="Proteomes" id="UP000245655">
    <property type="component" value="Unassembled WGS sequence"/>
</dbReference>
<dbReference type="AlphaFoldDB" id="A0A2V1ZMH7"/>
<sequence>MRHKMIGLSTLLILSGCIKNHKNTEVQLVEFKRTSSYYEITFLSEANFSIRESTRNTGSYIHCINDKRIYDDKYIPDYSSNNYLSGNIPKKTKPTADTLSDQYIYSIKLDSSTYLENDKTLYCRIFTGNFPGKLKKSQVLELIP</sequence>
<gene>
    <name evidence="1" type="ORF">C8D84_12112</name>
</gene>
<evidence type="ECO:0000313" key="2">
    <source>
        <dbReference type="Proteomes" id="UP000245655"/>
    </source>
</evidence>
<evidence type="ECO:0000313" key="1">
    <source>
        <dbReference type="EMBL" id="PWK05433.1"/>
    </source>
</evidence>
<dbReference type="EMBL" id="QGGM01000021">
    <property type="protein sequence ID" value="PWK05433.1"/>
    <property type="molecule type" value="Genomic_DNA"/>
</dbReference>
<comment type="caution">
    <text evidence="1">The sequence shown here is derived from an EMBL/GenBank/DDBJ whole genome shotgun (WGS) entry which is preliminary data.</text>
</comment>
<protein>
    <recommendedName>
        <fullName evidence="3">Lipoprotein</fullName>
    </recommendedName>
</protein>
<evidence type="ECO:0008006" key="3">
    <source>
        <dbReference type="Google" id="ProtNLM"/>
    </source>
</evidence>
<dbReference type="GeneID" id="60256353"/>
<name>A0A2V1ZMH7_PSYIM</name>